<name>A0A8H2ZRC4_9HELO</name>
<dbReference type="PROSITE" id="PS51469">
    <property type="entry name" value="SUN"/>
    <property type="match status" value="1"/>
</dbReference>
<dbReference type="PANTHER" id="PTHR12911:SF8">
    <property type="entry name" value="KLAROID PROTEIN-RELATED"/>
    <property type="match status" value="1"/>
</dbReference>
<dbReference type="PANTHER" id="PTHR12911">
    <property type="entry name" value="SAD1/UNC-84-LIKE PROTEIN-RELATED"/>
    <property type="match status" value="1"/>
</dbReference>
<evidence type="ECO:0000256" key="1">
    <source>
        <dbReference type="ARBA" id="ARBA00004370"/>
    </source>
</evidence>
<evidence type="ECO:0000256" key="2">
    <source>
        <dbReference type="ARBA" id="ARBA00022692"/>
    </source>
</evidence>
<dbReference type="OrthoDB" id="342281at2759"/>
<dbReference type="AlphaFoldDB" id="A0A8H2ZRC4"/>
<feature type="compositionally biased region" description="Low complexity" evidence="5">
    <location>
        <begin position="115"/>
        <end position="131"/>
    </location>
</feature>
<comment type="subcellular location">
    <subcellularLocation>
        <location evidence="1">Membrane</location>
    </subcellularLocation>
</comment>
<dbReference type="GO" id="GO:0034993">
    <property type="term" value="C:meiotic nuclear membrane microtubule tethering complex"/>
    <property type="evidence" value="ECO:0007669"/>
    <property type="project" value="TreeGrafter"/>
</dbReference>
<evidence type="ECO:0000259" key="7">
    <source>
        <dbReference type="PROSITE" id="PS51469"/>
    </source>
</evidence>
<keyword evidence="2 6" id="KW-0812">Transmembrane</keyword>
<keyword evidence="9" id="KW-1185">Reference proteome</keyword>
<protein>
    <submittedName>
        <fullName evidence="8">C4fa50e1-4f3f-41be-8e2c-e2a5c9d4439d</fullName>
    </submittedName>
</protein>
<feature type="domain" description="SUN" evidence="7">
    <location>
        <begin position="536"/>
        <end position="747"/>
    </location>
</feature>
<dbReference type="EMBL" id="CAJHIA010000032">
    <property type="protein sequence ID" value="CAD6448728.1"/>
    <property type="molecule type" value="Genomic_DNA"/>
</dbReference>
<evidence type="ECO:0000256" key="4">
    <source>
        <dbReference type="ARBA" id="ARBA00023136"/>
    </source>
</evidence>
<comment type="caution">
    <text evidence="8">The sequence shown here is derived from an EMBL/GenBank/DDBJ whole genome shotgun (WGS) entry which is preliminary data.</text>
</comment>
<keyword evidence="3 6" id="KW-1133">Transmembrane helix</keyword>
<dbReference type="GO" id="GO:0043495">
    <property type="term" value="F:protein-membrane adaptor activity"/>
    <property type="evidence" value="ECO:0007669"/>
    <property type="project" value="TreeGrafter"/>
</dbReference>
<dbReference type="Gene3D" id="2.60.120.260">
    <property type="entry name" value="Galactose-binding domain-like"/>
    <property type="match status" value="1"/>
</dbReference>
<dbReference type="InterPro" id="IPR045119">
    <property type="entry name" value="SUN1-5"/>
</dbReference>
<accession>A0A8H2ZRC4</accession>
<sequence length="761" mass="84284">MSTRRTTRAGSRAASSVGGTHAVGPEDIPAARTPGRGRPRKSGGSVAGSERGNGLPPMAASTSTAYGTNTLALPNYAPRSAPLANDISSVIEGLLEPEPVNRGTRPRPVSPRAPVPDIDAPAAQPKPGAPAHIPTMRSRSGPTKRRVPPPAVDRNFQNESQLYDNASIMSGSYQQDEFHVSGPSYDEGELNRRTALRGIAQEQQYMRGGAPGWNFLDLGDETTFDFKHALRSPLSFFKKLGKAFFSLFGNMTKSLLPLLLLGSIIFISWIAYLNSGGPSIHWYGSDVSANIKQFIPSQIRHPSRIFAPEDLKDVYRRLDIAESDIVFLKHRSSIDKNALAEIQKILPDFIALDKDDNGKPALPASLWQAMREKIRADPSLIPPPVIMTPGRSSDTSTKSDSRDNEVFNSKQFDRYLESNRAKIQSWAGSEFDVLHQTRLQQLIKDGKIATRENVVELVKKSYRDEAREVKSELQKVTKVLEEKVASLGKQALTAERVKELANEVVIAQVEAITKANVNKKTVQSLQRMDHFAKRSHSAVIPRLTSPSYRFPHMDFGFIRRSIALIANHPIPLPNPADAALTSWEDIGDCWCSAQQNGNGPTLGVITANYIWPDQVVVEHYPQSGYVNSGLSPLSAPRQMELLVYISHKPTYLKVKSMSDQIFPEANYRDLESGWVQVGAWSYDAFGYTQQAFPLQIELKEFISEPENNLKNDTSATNKFLVRSKGNHGRGAVPYTCIYRIRLHGDVRPDEETFYTPDASQV</sequence>
<evidence type="ECO:0000256" key="3">
    <source>
        <dbReference type="ARBA" id="ARBA00022989"/>
    </source>
</evidence>
<dbReference type="Proteomes" id="UP000624404">
    <property type="component" value="Unassembled WGS sequence"/>
</dbReference>
<keyword evidence="4 6" id="KW-0472">Membrane</keyword>
<proteinExistence type="predicted"/>
<feature type="region of interest" description="Disordered" evidence="5">
    <location>
        <begin position="1"/>
        <end position="63"/>
    </location>
</feature>
<gene>
    <name evidence="8" type="ORF">SCLTRI_LOCUS8522</name>
</gene>
<dbReference type="Pfam" id="PF07738">
    <property type="entry name" value="Sad1_UNC"/>
    <property type="match status" value="1"/>
</dbReference>
<dbReference type="InterPro" id="IPR012919">
    <property type="entry name" value="SUN_dom"/>
</dbReference>
<organism evidence="8 9">
    <name type="scientific">Sclerotinia trifoliorum</name>
    <dbReference type="NCBI Taxonomy" id="28548"/>
    <lineage>
        <taxon>Eukaryota</taxon>
        <taxon>Fungi</taxon>
        <taxon>Dikarya</taxon>
        <taxon>Ascomycota</taxon>
        <taxon>Pezizomycotina</taxon>
        <taxon>Leotiomycetes</taxon>
        <taxon>Helotiales</taxon>
        <taxon>Sclerotiniaceae</taxon>
        <taxon>Sclerotinia</taxon>
    </lineage>
</organism>
<evidence type="ECO:0000313" key="9">
    <source>
        <dbReference type="Proteomes" id="UP000624404"/>
    </source>
</evidence>
<feature type="region of interest" description="Disordered" evidence="5">
    <location>
        <begin position="379"/>
        <end position="403"/>
    </location>
</feature>
<evidence type="ECO:0000313" key="8">
    <source>
        <dbReference type="EMBL" id="CAD6448728.1"/>
    </source>
</evidence>
<feature type="region of interest" description="Disordered" evidence="5">
    <location>
        <begin position="98"/>
        <end position="157"/>
    </location>
</feature>
<reference evidence="8" key="1">
    <citation type="submission" date="2020-10" db="EMBL/GenBank/DDBJ databases">
        <authorList>
            <person name="Kusch S."/>
        </authorList>
    </citation>
    <scope>NUCLEOTIDE SEQUENCE</scope>
    <source>
        <strain evidence="8">SwB9</strain>
    </source>
</reference>
<feature type="transmembrane region" description="Helical" evidence="6">
    <location>
        <begin position="255"/>
        <end position="273"/>
    </location>
</feature>
<evidence type="ECO:0000256" key="6">
    <source>
        <dbReference type="SAM" id="Phobius"/>
    </source>
</evidence>
<feature type="compositionally biased region" description="Low complexity" evidence="5">
    <location>
        <begin position="1"/>
        <end position="20"/>
    </location>
</feature>
<evidence type="ECO:0000256" key="5">
    <source>
        <dbReference type="SAM" id="MobiDB-lite"/>
    </source>
</evidence>